<keyword evidence="3" id="KW-0597">Phosphoprotein</keyword>
<comment type="caution">
    <text evidence="9">The sequence shown here is derived from an EMBL/GenBank/DDBJ whole genome shotgun (WGS) entry which is preliminary data.</text>
</comment>
<dbReference type="RefSeq" id="WP_379913969.1">
    <property type="nucleotide sequence ID" value="NZ_JBHSWE010000002.1"/>
</dbReference>
<sequence length="265" mass="30022">MAKASSSIRRQLLLMTLLVLIVINGIVVWTANLYANRAARLSYDRLLLGSALQIAENINILDGEVVIDLPRSAFETLAMAPLDRAFYAILGPSQDVLTGYADLPAIPFGELDQTRDQEGQFMPFFYDERYGGEAVRFLGMKKQLIDAERSVDVYIVVGQTLLARNELARETNWFVLQFLMLFFAVTLLLMIFGIWRVLRPLQWLKQALDERSPLDLKPLTLPVPKEITPLVATINQSMARQSDTLERLKRFSAEAAHQIRTPWPA</sequence>
<evidence type="ECO:0000256" key="2">
    <source>
        <dbReference type="ARBA" id="ARBA00012438"/>
    </source>
</evidence>
<protein>
    <recommendedName>
        <fullName evidence="2">histidine kinase</fullName>
        <ecNumber evidence="2">2.7.13.3</ecNumber>
    </recommendedName>
</protein>
<keyword evidence="4" id="KW-0808">Transferase</keyword>
<reference evidence="10" key="1">
    <citation type="journal article" date="2019" name="Int. J. Syst. Evol. Microbiol.">
        <title>The Global Catalogue of Microorganisms (GCM) 10K type strain sequencing project: providing services to taxonomists for standard genome sequencing and annotation.</title>
        <authorList>
            <consortium name="The Broad Institute Genomics Platform"/>
            <consortium name="The Broad Institute Genome Sequencing Center for Infectious Disease"/>
            <person name="Wu L."/>
            <person name="Ma J."/>
        </authorList>
    </citation>
    <scope>NUCLEOTIDE SEQUENCE [LARGE SCALE GENOMIC DNA]</scope>
    <source>
        <strain evidence="10">NBRC 111756</strain>
    </source>
</reference>
<evidence type="ECO:0000256" key="6">
    <source>
        <dbReference type="ARBA" id="ARBA00023012"/>
    </source>
</evidence>
<dbReference type="EC" id="2.7.13.3" evidence="2"/>
<evidence type="ECO:0000256" key="3">
    <source>
        <dbReference type="ARBA" id="ARBA00022553"/>
    </source>
</evidence>
<dbReference type="GO" id="GO:0016301">
    <property type="term" value="F:kinase activity"/>
    <property type="evidence" value="ECO:0007669"/>
    <property type="project" value="UniProtKB-KW"/>
</dbReference>
<accession>A0ABW2A9K1</accession>
<keyword evidence="6" id="KW-0902">Two-component regulatory system</keyword>
<dbReference type="InterPro" id="IPR013727">
    <property type="entry name" value="2CSK_N"/>
</dbReference>
<evidence type="ECO:0000259" key="8">
    <source>
        <dbReference type="PROSITE" id="PS50885"/>
    </source>
</evidence>
<name>A0ABW2A9K1_9GAMM</name>
<evidence type="ECO:0000256" key="7">
    <source>
        <dbReference type="SAM" id="Phobius"/>
    </source>
</evidence>
<keyword evidence="7" id="KW-0812">Transmembrane</keyword>
<keyword evidence="7" id="KW-1133">Transmembrane helix</keyword>
<keyword evidence="10" id="KW-1185">Reference proteome</keyword>
<dbReference type="Proteomes" id="UP001596422">
    <property type="component" value="Unassembled WGS sequence"/>
</dbReference>
<evidence type="ECO:0000313" key="9">
    <source>
        <dbReference type="EMBL" id="MFC6674216.1"/>
    </source>
</evidence>
<dbReference type="Pfam" id="PF08521">
    <property type="entry name" value="2CSK_N"/>
    <property type="match status" value="1"/>
</dbReference>
<evidence type="ECO:0000313" key="10">
    <source>
        <dbReference type="Proteomes" id="UP001596422"/>
    </source>
</evidence>
<keyword evidence="7" id="KW-0472">Membrane</keyword>
<feature type="transmembrane region" description="Helical" evidence="7">
    <location>
        <begin position="12"/>
        <end position="35"/>
    </location>
</feature>
<dbReference type="InterPro" id="IPR050428">
    <property type="entry name" value="TCS_sensor_his_kinase"/>
</dbReference>
<feature type="transmembrane region" description="Helical" evidence="7">
    <location>
        <begin position="174"/>
        <end position="198"/>
    </location>
</feature>
<dbReference type="EMBL" id="JBHSWE010000002">
    <property type="protein sequence ID" value="MFC6674216.1"/>
    <property type="molecule type" value="Genomic_DNA"/>
</dbReference>
<keyword evidence="5 9" id="KW-0418">Kinase</keyword>
<proteinExistence type="predicted"/>
<evidence type="ECO:0000256" key="4">
    <source>
        <dbReference type="ARBA" id="ARBA00022679"/>
    </source>
</evidence>
<evidence type="ECO:0000256" key="1">
    <source>
        <dbReference type="ARBA" id="ARBA00000085"/>
    </source>
</evidence>
<dbReference type="PANTHER" id="PTHR45436:SF1">
    <property type="entry name" value="SENSOR PROTEIN QSEC"/>
    <property type="match status" value="1"/>
</dbReference>
<dbReference type="PANTHER" id="PTHR45436">
    <property type="entry name" value="SENSOR HISTIDINE KINASE YKOH"/>
    <property type="match status" value="1"/>
</dbReference>
<gene>
    <name evidence="9" type="ORF">ACFQDL_31980</name>
</gene>
<dbReference type="InterPro" id="IPR003660">
    <property type="entry name" value="HAMP_dom"/>
</dbReference>
<dbReference type="PROSITE" id="PS50885">
    <property type="entry name" value="HAMP"/>
    <property type="match status" value="1"/>
</dbReference>
<organism evidence="9 10">
    <name type="scientific">Marinobacterium aestuariivivens</name>
    <dbReference type="NCBI Taxonomy" id="1698799"/>
    <lineage>
        <taxon>Bacteria</taxon>
        <taxon>Pseudomonadati</taxon>
        <taxon>Pseudomonadota</taxon>
        <taxon>Gammaproteobacteria</taxon>
        <taxon>Oceanospirillales</taxon>
        <taxon>Oceanospirillaceae</taxon>
        <taxon>Marinobacterium</taxon>
    </lineage>
</organism>
<evidence type="ECO:0000256" key="5">
    <source>
        <dbReference type="ARBA" id="ARBA00022777"/>
    </source>
</evidence>
<comment type="catalytic activity">
    <reaction evidence="1">
        <text>ATP + protein L-histidine = ADP + protein N-phospho-L-histidine.</text>
        <dbReference type="EC" id="2.7.13.3"/>
    </reaction>
</comment>
<feature type="domain" description="HAMP" evidence="8">
    <location>
        <begin position="195"/>
        <end position="246"/>
    </location>
</feature>